<evidence type="ECO:0000313" key="2">
    <source>
        <dbReference type="EMBL" id="RKO61851.1"/>
    </source>
</evidence>
<organism evidence="2 3">
    <name type="scientific">Caldibacillus debilis GB1</name>
    <dbReference type="NCBI Taxonomy" id="1339248"/>
    <lineage>
        <taxon>Bacteria</taxon>
        <taxon>Bacillati</taxon>
        <taxon>Bacillota</taxon>
        <taxon>Bacilli</taxon>
        <taxon>Bacillales</taxon>
        <taxon>Bacillaceae</taxon>
        <taxon>Caldibacillus</taxon>
    </lineage>
</organism>
<dbReference type="InterPro" id="IPR001387">
    <property type="entry name" value="Cro/C1-type_HTH"/>
</dbReference>
<dbReference type="SMART" id="SM00530">
    <property type="entry name" value="HTH_XRE"/>
    <property type="match status" value="1"/>
</dbReference>
<feature type="domain" description="HTH cro/C1-type" evidence="1">
    <location>
        <begin position="191"/>
        <end position="246"/>
    </location>
</feature>
<evidence type="ECO:0000313" key="3">
    <source>
        <dbReference type="Proteomes" id="UP000286235"/>
    </source>
</evidence>
<protein>
    <submittedName>
        <fullName evidence="2">Putative transcriptional regulator with C-terminal CBS domain</fullName>
    </submittedName>
</protein>
<proteinExistence type="predicted"/>
<dbReference type="CDD" id="cd00093">
    <property type="entry name" value="HTH_XRE"/>
    <property type="match status" value="1"/>
</dbReference>
<dbReference type="Proteomes" id="UP000286235">
    <property type="component" value="Unassembled WGS sequence"/>
</dbReference>
<name>A0A420VDW7_9BACI</name>
<accession>A0A420VDW7</accession>
<dbReference type="Gene3D" id="1.10.260.40">
    <property type="entry name" value="lambda repressor-like DNA-binding domains"/>
    <property type="match status" value="1"/>
</dbReference>
<gene>
    <name evidence="2" type="ORF">Cdeb_01346</name>
</gene>
<dbReference type="GO" id="GO:0003677">
    <property type="term" value="F:DNA binding"/>
    <property type="evidence" value="ECO:0007669"/>
    <property type="project" value="InterPro"/>
</dbReference>
<dbReference type="AlphaFoldDB" id="A0A420VDW7"/>
<dbReference type="EMBL" id="AZRV01000035">
    <property type="protein sequence ID" value="RKO61851.1"/>
    <property type="molecule type" value="Genomic_DNA"/>
</dbReference>
<dbReference type="InterPro" id="IPR010982">
    <property type="entry name" value="Lambda_DNA-bd_dom_sf"/>
</dbReference>
<reference evidence="2 3" key="1">
    <citation type="submission" date="2013-12" db="EMBL/GenBank/DDBJ databases">
        <title>Genome and proteome characterization of Caldibacillus debilis GB1 derived from a cellulolytic aero-tolerant co-culture.</title>
        <authorList>
            <person name="Wushke S.T."/>
            <person name="Zhang X."/>
            <person name="Fristensky B."/>
            <person name="Wilkins J.A."/>
            <person name="Levin D.B."/>
            <person name="Sparling R."/>
        </authorList>
    </citation>
    <scope>NUCLEOTIDE SEQUENCE [LARGE SCALE GENOMIC DNA]</scope>
    <source>
        <strain evidence="2 3">GB1</strain>
    </source>
</reference>
<dbReference type="Pfam" id="PF01381">
    <property type="entry name" value="HTH_3"/>
    <property type="match status" value="1"/>
</dbReference>
<sequence length="321" mass="37810">MCMYNKRNMGFLLAEMKKGQHPYLKDAIKYLNEAENNLDDDWVLKMAKLHLDHAIPQLAKRDRAGWRRELLLNYYLNLELAHYKKKDESYTKWTVFRAVAKENGWENILSFMDKIDQYFTSQEDTDHVETEITAEHVNKIKLQYAEEILPFIREHLQPVDRYQAELRLKQRLDLLQKKVVDRQIASFDDWLKEKRTASGLSLQQLAERTGYSAAYIYRIEKGTRKNPSPKVVTKIVQALGYDPEIIVPMFFSDDIDIEEPDGGGLELLDWLKFATYTVAGKTVSEEKKKILSEIVRLITEKDVLRGEKMTELKRKIREFQK</sequence>
<keyword evidence="3" id="KW-1185">Reference proteome</keyword>
<dbReference type="SUPFAM" id="SSF47413">
    <property type="entry name" value="lambda repressor-like DNA-binding domains"/>
    <property type="match status" value="1"/>
</dbReference>
<dbReference type="PROSITE" id="PS50943">
    <property type="entry name" value="HTH_CROC1"/>
    <property type="match status" value="1"/>
</dbReference>
<comment type="caution">
    <text evidence="2">The sequence shown here is derived from an EMBL/GenBank/DDBJ whole genome shotgun (WGS) entry which is preliminary data.</text>
</comment>
<evidence type="ECO:0000259" key="1">
    <source>
        <dbReference type="PROSITE" id="PS50943"/>
    </source>
</evidence>